<dbReference type="SUPFAM" id="SSF51658">
    <property type="entry name" value="Xylose isomerase-like"/>
    <property type="match status" value="1"/>
</dbReference>
<name>A0ABU2DUA0_9MICC</name>
<keyword evidence="2" id="KW-0456">Lyase</keyword>
<dbReference type="PANTHER" id="PTHR12110:SF21">
    <property type="entry name" value="XYLOSE ISOMERASE-LIKE TIM BARREL DOMAIN-CONTAINING PROTEIN"/>
    <property type="match status" value="1"/>
</dbReference>
<protein>
    <recommendedName>
        <fullName evidence="2">3-dehydroshikimate dehydratase</fullName>
        <shortName evidence="2">DSD</shortName>
        <ecNumber evidence="2">4.2.1.118</ecNumber>
    </recommendedName>
</protein>
<accession>A0ABU2DUA0</accession>
<feature type="binding site" evidence="2">
    <location>
        <position position="511"/>
    </location>
    <ligand>
        <name>Mg(2+)</name>
        <dbReference type="ChEBI" id="CHEBI:18420"/>
    </ligand>
</feature>
<comment type="caution">
    <text evidence="4">The sequence shown here is derived from an EMBL/GenBank/DDBJ whole genome shotgun (WGS) entry which is preliminary data.</text>
</comment>
<dbReference type="InterPro" id="IPR036237">
    <property type="entry name" value="Xyl_isomerase-like_sf"/>
</dbReference>
<comment type="cofactor">
    <cofactor evidence="2">
        <name>a divalent metal cation</name>
        <dbReference type="ChEBI" id="CHEBI:60240"/>
    </cofactor>
</comment>
<dbReference type="InterPro" id="IPR043700">
    <property type="entry name" value="DSD"/>
</dbReference>
<feature type="binding site" evidence="2">
    <location>
        <position position="136"/>
    </location>
    <ligand>
        <name>a divalent metal cation</name>
        <dbReference type="ChEBI" id="CHEBI:60240"/>
        <note>catalytic</note>
    </ligand>
</feature>
<proteinExistence type="inferred from homology"/>
<dbReference type="InterPro" id="IPR013022">
    <property type="entry name" value="Xyl_isomerase-like_TIM-brl"/>
</dbReference>
<dbReference type="EMBL" id="JAVKGR010000013">
    <property type="protein sequence ID" value="MDR8019946.1"/>
    <property type="molecule type" value="Genomic_DNA"/>
</dbReference>
<sequence>MNPCTGIATVCLSGTLPDKLAAAAHAGFDGVELFEPDLLGSPLSPMQIRGLCAELGLTIDLYQPFRDVEGAPEGRFEATQRRARRVFATMEELGCDLVLICSSVAEDTIDDDELAAAQLRQLAEIAADYGVRIAYEALAWGAAVNTWQHSWEIVRRADHPSLGLCLDSFHVLSRSDDLDGLAEVPAEKLFFLQLADAPHLNMDVLQWSRHHRLFPGQGAFDLVTFTGAVLAAGYKGPLSLEVFNDVFRQSPPALTAVDAHRSLRDLTARIAQDPSGDDTGENRLPAAPSPADCAFVEIEATPSSALGLRTVLRALGFVHRSDHRSKPVELWDQGSACLLINVTTCSDRSHPFTRVAALGLHTENPQAADARARALSLDPLPRVIGDDEAAMPAYAIPDGTGLFLCPSAEGMRSWTEDFAARDEIEKPQTNVGLTRIDHVSLTQPFDRFDESILLMRSFLGVANAQAVEHAGPFGLVRSQELTVSGETLGVVLNASVLRRGTWSPGVVSPQHIALHTDDAFAAAEALARSGAPVLDIPANHYADLQARLGLDDDFVAALSARSLLYERDVQGGECFHLFTQVVGSQVYFEIIERRGGYKGYPTADTTIRMAAHAAQRASLLRT</sequence>
<keyword evidence="1" id="KW-0119">Carbohydrate metabolism</keyword>
<feature type="binding site" evidence="2">
    <location>
        <position position="193"/>
    </location>
    <ligand>
        <name>a divalent metal cation</name>
        <dbReference type="ChEBI" id="CHEBI:60240"/>
        <note>catalytic</note>
    </ligand>
</feature>
<dbReference type="RefSeq" id="WP_310548933.1">
    <property type="nucleotide sequence ID" value="NZ_JAVKGR010000013.1"/>
</dbReference>
<feature type="binding site" evidence="2">
    <location>
        <position position="241"/>
    </location>
    <ligand>
        <name>a divalent metal cation</name>
        <dbReference type="ChEBI" id="CHEBI:60240"/>
        <note>catalytic</note>
    </ligand>
</feature>
<comment type="function">
    <text evidence="2">Catalyzes the conversion of 3-dehydroshikimate to protocatechuate (3,4-dihydroxybenzoate), a common intermediate of quinate and shikimate degradation pathways.</text>
</comment>
<reference evidence="4 5" key="1">
    <citation type="submission" date="2023-09" db="EMBL/GenBank/DDBJ databases">
        <title>Description of three actinobacteria isolated from air of manufacturing shop in a pharmaceutical factory.</title>
        <authorList>
            <person name="Zhang D.-F."/>
        </authorList>
    </citation>
    <scope>NUCLEOTIDE SEQUENCE [LARGE SCALE GENOMIC DNA]</scope>
    <source>
        <strain evidence="4 5">LY-0111</strain>
    </source>
</reference>
<dbReference type="Gene3D" id="3.20.20.150">
    <property type="entry name" value="Divalent-metal-dependent TIM barrel enzymes"/>
    <property type="match status" value="1"/>
</dbReference>
<evidence type="ECO:0000256" key="1">
    <source>
        <dbReference type="ARBA" id="ARBA00023277"/>
    </source>
</evidence>
<evidence type="ECO:0000259" key="3">
    <source>
        <dbReference type="Pfam" id="PF01261"/>
    </source>
</evidence>
<organism evidence="4 5">
    <name type="scientific">Nesterenkonia aerolata</name>
    <dbReference type="NCBI Taxonomy" id="3074079"/>
    <lineage>
        <taxon>Bacteria</taxon>
        <taxon>Bacillati</taxon>
        <taxon>Actinomycetota</taxon>
        <taxon>Actinomycetes</taxon>
        <taxon>Micrococcales</taxon>
        <taxon>Micrococcaceae</taxon>
        <taxon>Nesterenkonia</taxon>
    </lineage>
</organism>
<dbReference type="SUPFAM" id="SSF54593">
    <property type="entry name" value="Glyoxalase/Bleomycin resistance protein/Dihydroxybiphenyl dioxygenase"/>
    <property type="match status" value="1"/>
</dbReference>
<keyword evidence="5" id="KW-1185">Reference proteome</keyword>
<dbReference type="HAMAP" id="MF_02238">
    <property type="entry name" value="DSD"/>
    <property type="match status" value="1"/>
</dbReference>
<feature type="binding site" evidence="2">
    <location>
        <position position="167"/>
    </location>
    <ligand>
        <name>a divalent metal cation</name>
        <dbReference type="ChEBI" id="CHEBI:60240"/>
        <note>catalytic</note>
    </ligand>
</feature>
<evidence type="ECO:0000313" key="5">
    <source>
        <dbReference type="Proteomes" id="UP001251870"/>
    </source>
</evidence>
<comment type="similarity">
    <text evidence="2">Belongs to the bacterial two-domain DSD family.</text>
</comment>
<dbReference type="InterPro" id="IPR050312">
    <property type="entry name" value="IolE/XylAMocC-like"/>
</dbReference>
<keyword evidence="2" id="KW-0479">Metal-binding</keyword>
<evidence type="ECO:0000256" key="2">
    <source>
        <dbReference type="HAMAP-Rule" id="MF_02238"/>
    </source>
</evidence>
<comment type="catalytic activity">
    <reaction evidence="2">
        <text>3-dehydroshikimate = 3,4-dihydroxybenzoate + H2O</text>
        <dbReference type="Rhea" id="RHEA:24848"/>
        <dbReference type="ChEBI" id="CHEBI:15377"/>
        <dbReference type="ChEBI" id="CHEBI:16630"/>
        <dbReference type="ChEBI" id="CHEBI:36241"/>
        <dbReference type="EC" id="4.2.1.118"/>
    </reaction>
</comment>
<comment type="pathway">
    <text evidence="2">Aromatic compound metabolism; 3,4-dihydroxybenzoate biosynthesis.</text>
</comment>
<dbReference type="Pfam" id="PF01261">
    <property type="entry name" value="AP_endonuc_2"/>
    <property type="match status" value="1"/>
</dbReference>
<dbReference type="InterPro" id="IPR029068">
    <property type="entry name" value="Glyas_Bleomycin-R_OHBP_Dase"/>
</dbReference>
<feature type="binding site" evidence="2">
    <location>
        <position position="438"/>
    </location>
    <ligand>
        <name>Mg(2+)</name>
        <dbReference type="ChEBI" id="CHEBI:18420"/>
    </ligand>
</feature>
<gene>
    <name evidence="4" type="ORF">RIL96_10265</name>
</gene>
<dbReference type="EC" id="4.2.1.118" evidence="2"/>
<dbReference type="Gene3D" id="3.10.180.10">
    <property type="entry name" value="2,3-Dihydroxybiphenyl 1,2-Dioxygenase, domain 1"/>
    <property type="match status" value="2"/>
</dbReference>
<evidence type="ECO:0000313" key="4">
    <source>
        <dbReference type="EMBL" id="MDR8019946.1"/>
    </source>
</evidence>
<feature type="binding site" evidence="2">
    <location>
        <position position="589"/>
    </location>
    <ligand>
        <name>Mg(2+)</name>
        <dbReference type="ChEBI" id="CHEBI:18420"/>
    </ligand>
</feature>
<dbReference type="PANTHER" id="PTHR12110">
    <property type="entry name" value="HYDROXYPYRUVATE ISOMERASE"/>
    <property type="match status" value="1"/>
</dbReference>
<dbReference type="Proteomes" id="UP001251870">
    <property type="component" value="Unassembled WGS sequence"/>
</dbReference>
<feature type="domain" description="Xylose isomerase-like TIM barrel" evidence="3">
    <location>
        <begin position="20"/>
        <end position="265"/>
    </location>
</feature>